<name>A0A1F8H7M3_9BACT</name>
<gene>
    <name evidence="2" type="ORF">A3I39_00815</name>
</gene>
<evidence type="ECO:0000313" key="2">
    <source>
        <dbReference type="EMBL" id="OGN33018.1"/>
    </source>
</evidence>
<evidence type="ECO:0000313" key="3">
    <source>
        <dbReference type="Proteomes" id="UP000178155"/>
    </source>
</evidence>
<keyword evidence="1" id="KW-1133">Transmembrane helix</keyword>
<feature type="transmembrane region" description="Helical" evidence="1">
    <location>
        <begin position="26"/>
        <end position="44"/>
    </location>
</feature>
<evidence type="ECO:0000256" key="1">
    <source>
        <dbReference type="SAM" id="Phobius"/>
    </source>
</evidence>
<reference evidence="2 3" key="1">
    <citation type="journal article" date="2016" name="Nat. Commun.">
        <title>Thousands of microbial genomes shed light on interconnected biogeochemical processes in an aquifer system.</title>
        <authorList>
            <person name="Anantharaman K."/>
            <person name="Brown C.T."/>
            <person name="Hug L.A."/>
            <person name="Sharon I."/>
            <person name="Castelle C.J."/>
            <person name="Probst A.J."/>
            <person name="Thomas B.C."/>
            <person name="Singh A."/>
            <person name="Wilkins M.J."/>
            <person name="Karaoz U."/>
            <person name="Brodie E.L."/>
            <person name="Williams K.H."/>
            <person name="Hubbard S.S."/>
            <person name="Banfield J.F."/>
        </authorList>
    </citation>
    <scope>NUCLEOTIDE SEQUENCE [LARGE SCALE GENOMIC DNA]</scope>
</reference>
<organism evidence="2 3">
    <name type="scientific">Candidatus Yanofskybacteria bacterium RIFCSPLOWO2_02_FULL_47_9b</name>
    <dbReference type="NCBI Taxonomy" id="1802708"/>
    <lineage>
        <taxon>Bacteria</taxon>
        <taxon>Candidatus Yanofskyibacteriota</taxon>
    </lineage>
</organism>
<sequence length="243" mass="28473">MAVCSTLYRWDVGAIAERCEMDKSNILWFVLIAVGVWVGLLPTVPEARRAYKAHLVALVHWFWGHRSSYSLFEGDNKEIKVSTSNLKLRSDSSRYRHAVYGPVLEVNHGFWRRRSAIYGSGWRWKIWRTNYSRKKSAGEFVHLFDVWGLTPETALRLVNRYESLEAMLNRIAELELQLEASEERCSNLRFYATGWRSLVTRLYDKVAKPQDKRRFKGGDAREIVKELWLMIELQSKRELQTGL</sequence>
<protein>
    <submittedName>
        <fullName evidence="2">Uncharacterized protein</fullName>
    </submittedName>
</protein>
<keyword evidence="1" id="KW-0812">Transmembrane</keyword>
<dbReference type="AlphaFoldDB" id="A0A1F8H7M3"/>
<comment type="caution">
    <text evidence="2">The sequence shown here is derived from an EMBL/GenBank/DDBJ whole genome shotgun (WGS) entry which is preliminary data.</text>
</comment>
<dbReference type="Proteomes" id="UP000178155">
    <property type="component" value="Unassembled WGS sequence"/>
</dbReference>
<keyword evidence="1" id="KW-0472">Membrane</keyword>
<dbReference type="EMBL" id="MGKW01000041">
    <property type="protein sequence ID" value="OGN33018.1"/>
    <property type="molecule type" value="Genomic_DNA"/>
</dbReference>
<accession>A0A1F8H7M3</accession>
<proteinExistence type="predicted"/>